<dbReference type="FunFam" id="2.10.25.10:FF:000065">
    <property type="entry name" value="Laminin subunit beta 1"/>
    <property type="match status" value="1"/>
</dbReference>
<proteinExistence type="predicted"/>
<dbReference type="PROSITE" id="PS01248">
    <property type="entry name" value="EGF_LAM_1"/>
    <property type="match status" value="3"/>
</dbReference>
<feature type="disulfide bond" evidence="21">
    <location>
        <begin position="1140"/>
        <end position="1149"/>
    </location>
</feature>
<evidence type="ECO:0000256" key="1">
    <source>
        <dbReference type="ARBA" id="ARBA00004302"/>
    </source>
</evidence>
<dbReference type="GO" id="GO:0009887">
    <property type="term" value="P:animal organ morphogenesis"/>
    <property type="evidence" value="ECO:0007669"/>
    <property type="project" value="TreeGrafter"/>
</dbReference>
<dbReference type="PRINTS" id="PR00011">
    <property type="entry name" value="EGFLAMININ"/>
</dbReference>
<feature type="disulfide bond" evidence="21">
    <location>
        <begin position="984"/>
        <end position="993"/>
    </location>
</feature>
<dbReference type="InterPro" id="IPR008211">
    <property type="entry name" value="Laminin_N"/>
</dbReference>
<feature type="coiled-coil region" evidence="22">
    <location>
        <begin position="1815"/>
        <end position="1901"/>
    </location>
</feature>
<evidence type="ECO:0000259" key="27">
    <source>
        <dbReference type="PROSITE" id="PS51117"/>
    </source>
</evidence>
<dbReference type="Gene3D" id="2.60.120.260">
    <property type="entry name" value="Galactose-binding domain-like"/>
    <property type="match status" value="1"/>
</dbReference>
<dbReference type="GO" id="GO:0007155">
    <property type="term" value="P:cell adhesion"/>
    <property type="evidence" value="ECO:0007669"/>
    <property type="project" value="UniProtKB-KW"/>
</dbReference>
<evidence type="ECO:0000256" key="17">
    <source>
        <dbReference type="ARBA" id="ARBA00076958"/>
    </source>
</evidence>
<evidence type="ECO:0000256" key="19">
    <source>
        <dbReference type="ARBA" id="ARBA00083431"/>
    </source>
</evidence>
<dbReference type="PROSITE" id="PS51117">
    <property type="entry name" value="LAMININ_NTER"/>
    <property type="match status" value="1"/>
</dbReference>
<feature type="domain" description="Laminin EGF-like" evidence="25">
    <location>
        <begin position="915"/>
        <end position="962"/>
    </location>
</feature>
<keyword evidence="9 21" id="KW-1015">Disulfide bond</keyword>
<dbReference type="PROSITE" id="PS50027">
    <property type="entry name" value="EGF_LAM_2"/>
    <property type="match status" value="10"/>
</dbReference>
<feature type="disulfide bond" evidence="21">
    <location>
        <begin position="387"/>
        <end position="396"/>
    </location>
</feature>
<dbReference type="InterPro" id="IPR056860">
    <property type="entry name" value="LAMB4_dom"/>
</dbReference>
<evidence type="ECO:0000256" key="20">
    <source>
        <dbReference type="ARBA" id="ARBA00083813"/>
    </source>
</evidence>
<feature type="domain" description="Laminin EGF-like" evidence="25">
    <location>
        <begin position="1009"/>
        <end position="1056"/>
    </location>
</feature>
<feature type="coiled-coil region" evidence="22">
    <location>
        <begin position="1601"/>
        <end position="1649"/>
    </location>
</feature>
<feature type="disulfide bond" evidence="21">
    <location>
        <begin position="963"/>
        <end position="975"/>
    </location>
</feature>
<dbReference type="SMART" id="SM00180">
    <property type="entry name" value="EGF_Lam"/>
    <property type="match status" value="13"/>
</dbReference>
<evidence type="ECO:0000259" key="25">
    <source>
        <dbReference type="PROSITE" id="PS50027"/>
    </source>
</evidence>
<keyword evidence="29" id="KW-1185">Reference proteome</keyword>
<protein>
    <recommendedName>
        <fullName evidence="13">Laminin subunit beta-1</fullName>
    </recommendedName>
    <alternativeName>
        <fullName evidence="16">Laminin B1 chain</fullName>
    </alternativeName>
    <alternativeName>
        <fullName evidence="14">Laminin-1 subunit beta</fullName>
    </alternativeName>
    <alternativeName>
        <fullName evidence="18">Laminin-10 subunit beta</fullName>
    </alternativeName>
    <alternativeName>
        <fullName evidence="15">Laminin-12 subunit beta</fullName>
    </alternativeName>
    <alternativeName>
        <fullName evidence="19">Laminin-2 subunit beta</fullName>
    </alternativeName>
    <alternativeName>
        <fullName evidence="17">Laminin-6 subunit beta</fullName>
    </alternativeName>
    <alternativeName>
        <fullName evidence="20">Laminin-8 subunit beta</fullName>
    </alternativeName>
</protein>
<evidence type="ECO:0000256" key="8">
    <source>
        <dbReference type="ARBA" id="ARBA00023054"/>
    </source>
</evidence>
<dbReference type="InterPro" id="IPR013015">
    <property type="entry name" value="Laminin_IV_B"/>
</dbReference>
<keyword evidence="6" id="KW-0084">Basement membrane</keyword>
<feature type="disulfide bond" evidence="21">
    <location>
        <begin position="1197"/>
        <end position="1206"/>
    </location>
</feature>
<evidence type="ECO:0000256" key="3">
    <source>
        <dbReference type="ARBA" id="ARBA00022530"/>
    </source>
</evidence>
<dbReference type="Pfam" id="PF00053">
    <property type="entry name" value="EGF_laminin"/>
    <property type="match status" value="10"/>
</dbReference>
<dbReference type="Pfam" id="PF23219">
    <property type="entry name" value="LAMB1"/>
    <property type="match status" value="1"/>
</dbReference>
<dbReference type="InterPro" id="IPR002049">
    <property type="entry name" value="LE_dom"/>
</dbReference>
<comment type="subcellular location">
    <subcellularLocation>
        <location evidence="1">Secreted</location>
        <location evidence="1">Extracellular space</location>
        <location evidence="1">Extracellular matrix</location>
        <location evidence="1">Basement membrane</location>
    </subcellularLocation>
</comment>
<dbReference type="FunFam" id="2.10.25.10:FF:000084">
    <property type="entry name" value="Laminin subunit alpha 3"/>
    <property type="match status" value="1"/>
</dbReference>
<evidence type="ECO:0000256" key="15">
    <source>
        <dbReference type="ARBA" id="ARBA00075415"/>
    </source>
</evidence>
<evidence type="ECO:0000256" key="2">
    <source>
        <dbReference type="ARBA" id="ARBA00022525"/>
    </source>
</evidence>
<gene>
    <name evidence="28" type="ORF">P4O66_015712</name>
</gene>
<comment type="caution">
    <text evidence="28">The sequence shown here is derived from an EMBL/GenBank/DDBJ whole genome shotgun (WGS) entry which is preliminary data.</text>
</comment>
<evidence type="ECO:0000256" key="18">
    <source>
        <dbReference type="ARBA" id="ARBA00082919"/>
    </source>
</evidence>
<feature type="domain" description="Laminin N-terminal" evidence="27">
    <location>
        <begin position="25"/>
        <end position="289"/>
    </location>
</feature>
<dbReference type="EMBL" id="JAROKS010000022">
    <property type="protein sequence ID" value="KAK1789835.1"/>
    <property type="molecule type" value="Genomic_DNA"/>
</dbReference>
<evidence type="ECO:0000256" key="14">
    <source>
        <dbReference type="ARBA" id="ARBA00075282"/>
    </source>
</evidence>
<feature type="disulfide bond" evidence="21">
    <location>
        <begin position="915"/>
        <end position="927"/>
    </location>
</feature>
<feature type="disulfide bond" evidence="21">
    <location>
        <begin position="1294"/>
        <end position="1303"/>
    </location>
</feature>
<feature type="disulfide bond" evidence="21">
    <location>
        <begin position="936"/>
        <end position="945"/>
    </location>
</feature>
<feature type="domain" description="Laminin EGF-like" evidence="25">
    <location>
        <begin position="963"/>
        <end position="1008"/>
    </location>
</feature>
<accession>A0AAD8YZH5</accession>
<sequence>MAQKEIFALLVLMLVVPAHFQERCDGSLCYPSLGDLMVGRAAQLSVSSTCGLNGPQNYCILGYLENEQKCFTCDSRRPYNRFNNPYSHQIENIITTFAPERKMRWWQSENGVQQVSIQLDLETMFQFSHLVLTFKSFRPAAMLVERSKDFGHTWKVFRFFSADCVNDFPGVSKEPAATIDDLICDSRYSGAEPSTDGEVVFKALDPSFHIDNPYNPTVKEDCTVLYKKEIQKECKQYQFPLWLELITMTNLRVNFTRLFTLGDNLLGRRRRNPQDKYYYALYEMVVRGRCFCNGHASQCMPVYSTRGDIFTEPGMVHGRCVCQHNTMGDNCEKCQDLYNDAPWRPAGTTNPHVCKRCNCNGHSERCHFDFERYKATGQVSGGVCDDCRNNRMGPQCEQCQLYHFRDPQRSLEDPHACISCTCHQAGSVDGGLCDPVSGRCVCKQNVEGEHCDQCKFGFYGLSQDDPRGCRMCRCNLLGTIRTSPCDQTTGQCICEHFAYGPECDQCVPGYWGLGNTVFGCLPCDCDIGGAFSTTCSSSSGQCQCRANMVGRNCSDPAPGHFLAPLDFYLYEAENAVPLDSKCSSYLVRPTAPPLPPASLTSENPHPRPYCSPGTTVQEPSPLPYSKPEPPYKEIYDPYYNQPLPTLVYPTSTFAYLHGPAKHVTLPTCKHYFRSIGYDFVFSDGRFVVVKGKKRQARRRRQNQGTISLQPGLAHQVIVRPHIPNVSVTWTGPGFVRIQDGAGLRFTITNIPLTLTYHLLVRYEPEFTDDWTATVTFVPLGSYDENCPIESSEKTLTLPKTGRAATLDPAVCLSSGTRYHVDITFEKQGDPDPYCSSHILIDSIGLVPKMESLLNFCSLEALAQYQHYRCVELGVQPGAGTIPEVCERLVASMSAYIHNGAILYVLCIVIPQYSTCKCNPTGSFSSSCSKFGGQCDCKPSVIGRCCDTCAPLTFGFGPNGCSSCQCEPSGSRAASCDSRTGQCPCRNEATGRRCDRCLPGYYGFPNCRRCQCNGLADLCDPITGVCLDCREHSTGPSCERCVEGYFGDPVSRDPCMPCRCPDVKGSERFFAHSCSKDPNSLTPTCECKTGYEGLYCDVCASGYYGNLLLPGTRCKECHCNNNIAPDDAQACDALTGECLRCLYNTQGTHCQTCRPGYYGNALLQNCQECSCDRWGTDATQCPLGSPCFCDQVTGQCPCHVGVVGVLCDRCTDGYWNMNGDSGCQPCNCHPGHSVNNLCDQITGQCPCEPEYGGKECGECASNYFGNPDTLCISCDCNMQGSIYPGCDPYTGECMCQPGVTGVFCDQCAPGHDPAFPDCKPCHPCFLLWQEIITSVSRATETALSLVPAPGELQPSDTSLLECMEELKTKLENLAIPLGHGKDELGSIQMFLNQIRNIIETVDPYIIIIDSTQLLDTDINNIHQEFTRLLDELQCKFKEAPKTDIKALNDTLEKIRKFHATFMKDEERVKKATDVIWVSTQARQGTKRDLTKCLQTPLDALEKKVKALSVARLNEKICGAPGKEECEKAKCGGALCGKCGGPSCTGALPVSRATTEIAQKTEAGILDLLRNITEADTKAWLTIAHLTLKFSFNIISAVYFYCIKEVKMINEDIKDKAQNMKNKINNTMNKFEKDKNNIKNLIKRVREYLREETMEQEDIDTVASAVLAIQLPSSPDGIRKMIQDIQIMLSNFTHFKEDVKYLEEQTKLAKDIKHTADEILNRTNEFDVSEIQKTLKNTVRLHDKIKQDLNETENNTNVIAEKLDQSIAKINNVEDELNTTHAKMLLQKIEALKNKTELNRAQALAANTDAGAALGNATGASKDLEEVAEQFKKLTEKNTTKSANDEANERLKNIKMEAENMAKDVENKISQIEELEKRIRDTAESKENKMRDLEELRVQAEELWNYIAQKVENYFLCTN</sequence>
<feature type="disulfide bond" evidence="21">
    <location>
        <begin position="965"/>
        <end position="982"/>
    </location>
</feature>
<dbReference type="SUPFAM" id="SSF57196">
    <property type="entry name" value="EGF/Laminin"/>
    <property type="match status" value="13"/>
</dbReference>
<feature type="domain" description="Laminin IV type B" evidence="26">
    <location>
        <begin position="686"/>
        <end position="897"/>
    </location>
</feature>
<dbReference type="GO" id="GO:0043259">
    <property type="term" value="C:laminin-10 complex"/>
    <property type="evidence" value="ECO:0007669"/>
    <property type="project" value="UniProtKB-ARBA"/>
</dbReference>
<feature type="signal peptide" evidence="24">
    <location>
        <begin position="1"/>
        <end position="20"/>
    </location>
</feature>
<evidence type="ECO:0000256" key="24">
    <source>
        <dbReference type="SAM" id="SignalP"/>
    </source>
</evidence>
<dbReference type="InterPro" id="IPR000742">
    <property type="entry name" value="EGF"/>
</dbReference>
<evidence type="ECO:0000256" key="12">
    <source>
        <dbReference type="ARBA" id="ARBA00065312"/>
    </source>
</evidence>
<feature type="disulfide bond" evidence="21">
    <location>
        <begin position="1225"/>
        <end position="1237"/>
    </location>
</feature>
<evidence type="ECO:0000256" key="23">
    <source>
        <dbReference type="SAM" id="MobiDB-lite"/>
    </source>
</evidence>
<evidence type="ECO:0000313" key="28">
    <source>
        <dbReference type="EMBL" id="KAK1789835.1"/>
    </source>
</evidence>
<feature type="disulfide bond" evidence="21">
    <location>
        <begin position="1275"/>
        <end position="1292"/>
    </location>
</feature>
<dbReference type="FunFam" id="2.10.25.10:FF:000083">
    <property type="entry name" value="Laminin subunit alpha"/>
    <property type="match status" value="1"/>
</dbReference>
<reference evidence="28" key="1">
    <citation type="submission" date="2023-03" db="EMBL/GenBank/DDBJ databases">
        <title>Electrophorus voltai genome.</title>
        <authorList>
            <person name="Bian C."/>
        </authorList>
    </citation>
    <scope>NUCLEOTIDE SEQUENCE</scope>
    <source>
        <strain evidence="28">CB-2022</strain>
        <tissue evidence="28">Muscle</tissue>
    </source>
</reference>
<dbReference type="Proteomes" id="UP001239994">
    <property type="component" value="Unassembled WGS sequence"/>
</dbReference>
<dbReference type="GO" id="GO:0005606">
    <property type="term" value="C:laminin-1 complex"/>
    <property type="evidence" value="ECO:0007669"/>
    <property type="project" value="UniProtKB-ARBA"/>
</dbReference>
<evidence type="ECO:0000259" key="26">
    <source>
        <dbReference type="PROSITE" id="PS51116"/>
    </source>
</evidence>
<feature type="disulfide bond" evidence="21">
    <location>
        <begin position="442"/>
        <end position="451"/>
    </location>
</feature>
<keyword evidence="3" id="KW-0272">Extracellular matrix</keyword>
<organism evidence="28 29">
    <name type="scientific">Electrophorus voltai</name>
    <dbReference type="NCBI Taxonomy" id="2609070"/>
    <lineage>
        <taxon>Eukaryota</taxon>
        <taxon>Metazoa</taxon>
        <taxon>Chordata</taxon>
        <taxon>Craniata</taxon>
        <taxon>Vertebrata</taxon>
        <taxon>Euteleostomi</taxon>
        <taxon>Actinopterygii</taxon>
        <taxon>Neopterygii</taxon>
        <taxon>Teleostei</taxon>
        <taxon>Ostariophysi</taxon>
        <taxon>Gymnotiformes</taxon>
        <taxon>Gymnotoidei</taxon>
        <taxon>Gymnotidae</taxon>
        <taxon>Electrophorus</taxon>
    </lineage>
</organism>
<dbReference type="SMART" id="SM00136">
    <property type="entry name" value="LamNT"/>
    <property type="match status" value="1"/>
</dbReference>
<dbReference type="InterPro" id="IPR050440">
    <property type="entry name" value="Laminin/Netrin_ECM"/>
</dbReference>
<dbReference type="GO" id="GO:0009888">
    <property type="term" value="P:tissue development"/>
    <property type="evidence" value="ECO:0007669"/>
    <property type="project" value="TreeGrafter"/>
</dbReference>
<dbReference type="SMART" id="SM00181">
    <property type="entry name" value="EGF"/>
    <property type="match status" value="11"/>
</dbReference>
<dbReference type="Pfam" id="PF24999">
    <property type="entry name" value="LAMB4"/>
    <property type="match status" value="1"/>
</dbReference>
<evidence type="ECO:0000256" key="7">
    <source>
        <dbReference type="ARBA" id="ARBA00022889"/>
    </source>
</evidence>
<dbReference type="FunFam" id="2.10.25.10:FF:000135">
    <property type="entry name" value="Laminin subunit beta 4"/>
    <property type="match status" value="2"/>
</dbReference>
<feature type="disulfide bond" evidence="21">
    <location>
        <begin position="1227"/>
        <end position="1244"/>
    </location>
</feature>
<feature type="disulfide bond" evidence="21">
    <location>
        <begin position="506"/>
        <end position="520"/>
    </location>
</feature>
<feature type="domain" description="Laminin EGF-like" evidence="25">
    <location>
        <begin position="1168"/>
        <end position="1224"/>
    </location>
</feature>
<feature type="region of interest" description="Disordered" evidence="23">
    <location>
        <begin position="595"/>
        <end position="627"/>
    </location>
</feature>
<feature type="disulfide bond" evidence="21">
    <location>
        <begin position="917"/>
        <end position="934"/>
    </location>
</feature>
<dbReference type="GO" id="GO:0005737">
    <property type="term" value="C:cytoplasm"/>
    <property type="evidence" value="ECO:0007669"/>
    <property type="project" value="UniProtKB-ARBA"/>
</dbReference>
<dbReference type="CDD" id="cd00055">
    <property type="entry name" value="EGF_Lam"/>
    <property type="match status" value="13"/>
</dbReference>
<feature type="disulfide bond" evidence="21">
    <location>
        <begin position="1273"/>
        <end position="1285"/>
    </location>
</feature>
<comment type="subunit">
    <text evidence="12">Laminin is a complex glycoprotein, consisting of three different polypeptide chains (alpha, beta, gamma), which are bound to each other by disulfide bonds into a cross-shaped molecule comprising one long and three short arms with globules at each end. Beta-1 is a subunit of laminin-1 (laminin-111 or EHS laminin), laminin-2 (laminin-211 or merosin), laminin-6 (laminin-311 or K-laminin), laminin-8 (laminin-411), laminin-10 (laminin-511) and laminin-12 (laminin-213). Interacts with ITGB1.</text>
</comment>
<dbReference type="FunFam" id="2.10.25.10:FF:000130">
    <property type="entry name" value="Laminin subunit beta 1"/>
    <property type="match status" value="1"/>
</dbReference>
<evidence type="ECO:0000256" key="9">
    <source>
        <dbReference type="ARBA" id="ARBA00023157"/>
    </source>
</evidence>
<feature type="disulfide bond" evidence="21">
    <location>
        <begin position="1246"/>
        <end position="1255"/>
    </location>
</feature>
<dbReference type="Pfam" id="PF00055">
    <property type="entry name" value="Laminin_N"/>
    <property type="match status" value="1"/>
</dbReference>
<evidence type="ECO:0000256" key="11">
    <source>
        <dbReference type="ARBA" id="ARBA00023292"/>
    </source>
</evidence>
<feature type="domain" description="Laminin EGF-like" evidence="25">
    <location>
        <begin position="1116"/>
        <end position="1167"/>
    </location>
</feature>
<feature type="disulfide bond" evidence="21">
    <location>
        <begin position="1028"/>
        <end position="1037"/>
    </location>
</feature>
<keyword evidence="5" id="KW-0677">Repeat</keyword>
<keyword evidence="10" id="KW-0325">Glycoprotein</keyword>
<keyword evidence="11 21" id="KW-0424">Laminin EGF-like domain</keyword>
<evidence type="ECO:0000256" key="4">
    <source>
        <dbReference type="ARBA" id="ARBA00022729"/>
    </source>
</evidence>
<evidence type="ECO:0000256" key="22">
    <source>
        <dbReference type="SAM" id="Coils"/>
    </source>
</evidence>
<dbReference type="PROSITE" id="PS51116">
    <property type="entry name" value="LAMININ_IVB"/>
    <property type="match status" value="1"/>
</dbReference>
<dbReference type="FunFam" id="2.10.25.10:FF:000138">
    <property type="entry name" value="Laminin subunit beta 1"/>
    <property type="match status" value="1"/>
</dbReference>
<name>A0AAD8YZH5_9TELE</name>
<dbReference type="Pfam" id="PF21199">
    <property type="entry name" value="LAMININ_IV_B"/>
    <property type="match status" value="1"/>
</dbReference>
<dbReference type="InterPro" id="IPR056558">
    <property type="entry name" value="LAMB1-4_helical"/>
</dbReference>
<feature type="domain" description="Laminin EGF-like" evidence="25">
    <location>
        <begin position="420"/>
        <end position="471"/>
    </location>
</feature>
<keyword evidence="7" id="KW-0130">Cell adhesion</keyword>
<feature type="domain" description="Laminin EGF-like" evidence="25">
    <location>
        <begin position="1225"/>
        <end position="1272"/>
    </location>
</feature>
<evidence type="ECO:0000256" key="10">
    <source>
        <dbReference type="ARBA" id="ARBA00023180"/>
    </source>
</evidence>
<feature type="disulfide bond" evidence="21">
    <location>
        <begin position="494"/>
        <end position="503"/>
    </location>
</feature>
<dbReference type="PANTHER" id="PTHR10574:SF279">
    <property type="entry name" value="LAMININ SUBUNIT BETA 4"/>
    <property type="match status" value="1"/>
</dbReference>
<dbReference type="FunFam" id="2.170.300.10:FF:000001">
    <property type="entry name" value="Laminin subunit beta-1"/>
    <property type="match status" value="1"/>
</dbReference>
<dbReference type="InterPro" id="IPR056863">
    <property type="entry name" value="LMN_ATRN_NET-like_EGF"/>
</dbReference>
<evidence type="ECO:0000256" key="6">
    <source>
        <dbReference type="ARBA" id="ARBA00022869"/>
    </source>
</evidence>
<keyword evidence="4 24" id="KW-0732">Signal</keyword>
<feature type="disulfide bond" evidence="21">
    <location>
        <begin position="1040"/>
        <end position="1054"/>
    </location>
</feature>
<dbReference type="Gene3D" id="2.170.300.10">
    <property type="entry name" value="Tie2 ligand-binding domain superfamily"/>
    <property type="match status" value="1"/>
</dbReference>
<evidence type="ECO:0000256" key="13">
    <source>
        <dbReference type="ARBA" id="ARBA00071083"/>
    </source>
</evidence>
<dbReference type="Gene3D" id="2.10.25.10">
    <property type="entry name" value="Laminin"/>
    <property type="match status" value="11"/>
</dbReference>
<evidence type="ECO:0000256" key="21">
    <source>
        <dbReference type="PROSITE-ProRule" id="PRU00460"/>
    </source>
</evidence>
<dbReference type="FunFam" id="2.10.25.10:FF:000011">
    <property type="entry name" value="Cadherin EGF LAG seven-pass G-type receptor"/>
    <property type="match status" value="1"/>
</dbReference>
<feature type="domain" description="Laminin EGF-like" evidence="25">
    <location>
        <begin position="472"/>
        <end position="522"/>
    </location>
</feature>
<dbReference type="CDD" id="cd22301">
    <property type="entry name" value="cc_LAMB4_C"/>
    <property type="match status" value="1"/>
</dbReference>
<keyword evidence="2" id="KW-0964">Secreted</keyword>
<keyword evidence="8 22" id="KW-0175">Coiled coil</keyword>
<feature type="domain" description="Laminin EGF-like" evidence="25">
    <location>
        <begin position="357"/>
        <end position="419"/>
    </location>
</feature>
<feature type="chain" id="PRO_5042251085" description="Laminin subunit beta-1" evidence="24">
    <location>
        <begin position="21"/>
        <end position="1917"/>
    </location>
</feature>
<dbReference type="Pfam" id="PF24973">
    <property type="entry name" value="EGF_LMN_ATRN"/>
    <property type="match status" value="2"/>
</dbReference>
<feature type="domain" description="Laminin EGF-like" evidence="25">
    <location>
        <begin position="1273"/>
        <end position="1319"/>
    </location>
</feature>
<evidence type="ECO:0000256" key="5">
    <source>
        <dbReference type="ARBA" id="ARBA00022737"/>
    </source>
</evidence>
<dbReference type="PANTHER" id="PTHR10574">
    <property type="entry name" value="NETRIN/LAMININ-RELATED"/>
    <property type="match status" value="1"/>
</dbReference>
<evidence type="ECO:0000313" key="29">
    <source>
        <dbReference type="Proteomes" id="UP001239994"/>
    </source>
</evidence>
<evidence type="ECO:0000256" key="16">
    <source>
        <dbReference type="ARBA" id="ARBA00076920"/>
    </source>
</evidence>
<comment type="caution">
    <text evidence="21">Lacks conserved residue(s) required for the propagation of feature annotation.</text>
</comment>
<dbReference type="GO" id="GO:0031175">
    <property type="term" value="P:neuron projection development"/>
    <property type="evidence" value="ECO:0007669"/>
    <property type="project" value="UniProtKB-ARBA"/>
</dbReference>